<proteinExistence type="inferred from homology"/>
<organism evidence="5 6">
    <name type="scientific">Ascobolus immersus RN42</name>
    <dbReference type="NCBI Taxonomy" id="1160509"/>
    <lineage>
        <taxon>Eukaryota</taxon>
        <taxon>Fungi</taxon>
        <taxon>Dikarya</taxon>
        <taxon>Ascomycota</taxon>
        <taxon>Pezizomycotina</taxon>
        <taxon>Pezizomycetes</taxon>
        <taxon>Pezizales</taxon>
        <taxon>Ascobolaceae</taxon>
        <taxon>Ascobolus</taxon>
    </lineage>
</organism>
<keyword evidence="3" id="KW-0372">Hormone</keyword>
<feature type="non-terminal residue" evidence="5">
    <location>
        <position position="1"/>
    </location>
</feature>
<evidence type="ECO:0000256" key="3">
    <source>
        <dbReference type="ARBA" id="ARBA00022702"/>
    </source>
</evidence>
<dbReference type="AlphaFoldDB" id="A0A3N4ING8"/>
<name>A0A3N4ING8_ASCIM</name>
<feature type="non-terminal residue" evidence="5">
    <location>
        <position position="139"/>
    </location>
</feature>
<dbReference type="InterPro" id="IPR004978">
    <property type="entry name" value="Stanniocalcin"/>
</dbReference>
<dbReference type="OrthoDB" id="2251794at2759"/>
<gene>
    <name evidence="5" type="ORF">BJ508DRAFT_198192</name>
</gene>
<evidence type="ECO:0000313" key="6">
    <source>
        <dbReference type="Proteomes" id="UP000275078"/>
    </source>
</evidence>
<evidence type="ECO:0000256" key="2">
    <source>
        <dbReference type="ARBA" id="ARBA00011748"/>
    </source>
</evidence>
<dbReference type="GO" id="GO:0005576">
    <property type="term" value="C:extracellular region"/>
    <property type="evidence" value="ECO:0007669"/>
    <property type="project" value="InterPro"/>
</dbReference>
<accession>A0A3N4ING8</accession>
<comment type="subunit">
    <text evidence="2">Homodimer; disulfide-linked.</text>
</comment>
<protein>
    <submittedName>
        <fullName evidence="5">Uncharacterized protein</fullName>
    </submittedName>
</protein>
<reference evidence="5 6" key="1">
    <citation type="journal article" date="2018" name="Nat. Ecol. Evol.">
        <title>Pezizomycetes genomes reveal the molecular basis of ectomycorrhizal truffle lifestyle.</title>
        <authorList>
            <person name="Murat C."/>
            <person name="Payen T."/>
            <person name="Noel B."/>
            <person name="Kuo A."/>
            <person name="Morin E."/>
            <person name="Chen J."/>
            <person name="Kohler A."/>
            <person name="Krizsan K."/>
            <person name="Balestrini R."/>
            <person name="Da Silva C."/>
            <person name="Montanini B."/>
            <person name="Hainaut M."/>
            <person name="Levati E."/>
            <person name="Barry K.W."/>
            <person name="Belfiori B."/>
            <person name="Cichocki N."/>
            <person name="Clum A."/>
            <person name="Dockter R.B."/>
            <person name="Fauchery L."/>
            <person name="Guy J."/>
            <person name="Iotti M."/>
            <person name="Le Tacon F."/>
            <person name="Lindquist E.A."/>
            <person name="Lipzen A."/>
            <person name="Malagnac F."/>
            <person name="Mello A."/>
            <person name="Molinier V."/>
            <person name="Miyauchi S."/>
            <person name="Poulain J."/>
            <person name="Riccioni C."/>
            <person name="Rubini A."/>
            <person name="Sitrit Y."/>
            <person name="Splivallo R."/>
            <person name="Traeger S."/>
            <person name="Wang M."/>
            <person name="Zifcakova L."/>
            <person name="Wipf D."/>
            <person name="Zambonelli A."/>
            <person name="Paolocci F."/>
            <person name="Nowrousian M."/>
            <person name="Ottonello S."/>
            <person name="Baldrian P."/>
            <person name="Spatafora J.W."/>
            <person name="Henrissat B."/>
            <person name="Nagy L.G."/>
            <person name="Aury J.M."/>
            <person name="Wincker P."/>
            <person name="Grigoriev I.V."/>
            <person name="Bonfante P."/>
            <person name="Martin F.M."/>
        </authorList>
    </citation>
    <scope>NUCLEOTIDE SEQUENCE [LARGE SCALE GENOMIC DNA]</scope>
    <source>
        <strain evidence="5 6">RN42</strain>
    </source>
</reference>
<dbReference type="Pfam" id="PF03298">
    <property type="entry name" value="Stanniocalcin"/>
    <property type="match status" value="1"/>
</dbReference>
<dbReference type="Proteomes" id="UP000275078">
    <property type="component" value="Unassembled WGS sequence"/>
</dbReference>
<dbReference type="PANTHER" id="PTHR11245:SF6">
    <property type="entry name" value="DUF19 DOMAIN-CONTAINING PROTEIN"/>
    <property type="match status" value="1"/>
</dbReference>
<dbReference type="PANTHER" id="PTHR11245">
    <property type="entry name" value="STANNIOCALCIN"/>
    <property type="match status" value="1"/>
</dbReference>
<evidence type="ECO:0000256" key="1">
    <source>
        <dbReference type="ARBA" id="ARBA00008693"/>
    </source>
</evidence>
<dbReference type="EMBL" id="ML119646">
    <property type="protein sequence ID" value="RPA87439.1"/>
    <property type="molecule type" value="Genomic_DNA"/>
</dbReference>
<comment type="similarity">
    <text evidence="1">Belongs to the stanniocalcin family.</text>
</comment>
<keyword evidence="6" id="KW-1185">Reference proteome</keyword>
<keyword evidence="4" id="KW-1015">Disulfide bond</keyword>
<dbReference type="STRING" id="1160509.A0A3N4ING8"/>
<evidence type="ECO:0000313" key="5">
    <source>
        <dbReference type="EMBL" id="RPA87439.1"/>
    </source>
</evidence>
<dbReference type="GO" id="GO:0005179">
    <property type="term" value="F:hormone activity"/>
    <property type="evidence" value="ECO:0007669"/>
    <property type="project" value="UniProtKB-KW"/>
</dbReference>
<dbReference type="GO" id="GO:0006874">
    <property type="term" value="P:intracellular calcium ion homeostasis"/>
    <property type="evidence" value="ECO:0007669"/>
    <property type="project" value="TreeGrafter"/>
</dbReference>
<sequence length="139" mass="15686">PTGTCAFYTTCLEDKYKCGSKGYPKSYGYKYCKAFSNRRSKFNAKGKAWISKTMVCLQKKLVPAVQKKSGYNTCAKIKSKAFDSHSVCYVKSGLCTLGPSQWKQIFLTVDFKDLFGGWAQLKEVAQSVSGCLDFYWWVV</sequence>
<evidence type="ECO:0000256" key="4">
    <source>
        <dbReference type="ARBA" id="ARBA00023157"/>
    </source>
</evidence>